<reference evidence="1" key="1">
    <citation type="journal article" date="2020" name="Stud. Mycol.">
        <title>101 Dothideomycetes genomes: a test case for predicting lifestyles and emergence of pathogens.</title>
        <authorList>
            <person name="Haridas S."/>
            <person name="Albert R."/>
            <person name="Binder M."/>
            <person name="Bloem J."/>
            <person name="Labutti K."/>
            <person name="Salamov A."/>
            <person name="Andreopoulos B."/>
            <person name="Baker S."/>
            <person name="Barry K."/>
            <person name="Bills G."/>
            <person name="Bluhm B."/>
            <person name="Cannon C."/>
            <person name="Castanera R."/>
            <person name="Culley D."/>
            <person name="Daum C."/>
            <person name="Ezra D."/>
            <person name="Gonzalez J."/>
            <person name="Henrissat B."/>
            <person name="Kuo A."/>
            <person name="Liang C."/>
            <person name="Lipzen A."/>
            <person name="Lutzoni F."/>
            <person name="Magnuson J."/>
            <person name="Mondo S."/>
            <person name="Nolan M."/>
            <person name="Ohm R."/>
            <person name="Pangilinan J."/>
            <person name="Park H.-J."/>
            <person name="Ramirez L."/>
            <person name="Alfaro M."/>
            <person name="Sun H."/>
            <person name="Tritt A."/>
            <person name="Yoshinaga Y."/>
            <person name="Zwiers L.-H."/>
            <person name="Turgeon B."/>
            <person name="Goodwin S."/>
            <person name="Spatafora J."/>
            <person name="Crous P."/>
            <person name="Grigoriev I."/>
        </authorList>
    </citation>
    <scope>NUCLEOTIDE SEQUENCE</scope>
    <source>
        <strain evidence="1">CBS 480.64</strain>
    </source>
</reference>
<dbReference type="EMBL" id="MU005963">
    <property type="protein sequence ID" value="KAF2862985.1"/>
    <property type="molecule type" value="Genomic_DNA"/>
</dbReference>
<sequence>MQLQAILKALRVCPTRKHYIRSISVPFHLDSFETVLNTKLSLSQAPKLTELTIRSPYYCMEDEPEVDFPPFYKGTVLSQWLFTLNELIGPEPNPDWQVSSTLNALNLHLIRLASPMDNPVVIGRLSAIFALPTLQHFKIPGAAFLAHSCLDVAVAKTPLKHLRLGEVIIGDDALKAIIKYPAAHEPLVPVENNYNDSIVLSMLHTNNLLWGDANRFFDSLAEKINLVEIVEPICAKVDGLFKDLVDCAQPQGFYCA</sequence>
<dbReference type="AlphaFoldDB" id="A0A6A7C7M5"/>
<proteinExistence type="predicted"/>
<keyword evidence="2" id="KW-1185">Reference proteome</keyword>
<evidence type="ECO:0000313" key="2">
    <source>
        <dbReference type="Proteomes" id="UP000799421"/>
    </source>
</evidence>
<evidence type="ECO:0000313" key="1">
    <source>
        <dbReference type="EMBL" id="KAF2862985.1"/>
    </source>
</evidence>
<dbReference type="Proteomes" id="UP000799421">
    <property type="component" value="Unassembled WGS sequence"/>
</dbReference>
<protein>
    <submittedName>
        <fullName evidence="1">Uncharacterized protein</fullName>
    </submittedName>
</protein>
<name>A0A6A7C7M5_9PEZI</name>
<accession>A0A6A7C7M5</accession>
<gene>
    <name evidence="1" type="ORF">K470DRAFT_255502</name>
</gene>
<organism evidence="1 2">
    <name type="scientific">Piedraia hortae CBS 480.64</name>
    <dbReference type="NCBI Taxonomy" id="1314780"/>
    <lineage>
        <taxon>Eukaryota</taxon>
        <taxon>Fungi</taxon>
        <taxon>Dikarya</taxon>
        <taxon>Ascomycota</taxon>
        <taxon>Pezizomycotina</taxon>
        <taxon>Dothideomycetes</taxon>
        <taxon>Dothideomycetidae</taxon>
        <taxon>Capnodiales</taxon>
        <taxon>Piedraiaceae</taxon>
        <taxon>Piedraia</taxon>
    </lineage>
</organism>